<evidence type="ECO:0000259" key="11">
    <source>
        <dbReference type="PROSITE" id="PS51794"/>
    </source>
</evidence>
<reference evidence="12" key="1">
    <citation type="submission" date="2019-10" db="EMBL/GenBank/DDBJ databases">
        <title>Whole Genome Sequencing and Characterization of Texas Phoenix Palm Decline Phytoplasma Belongs to Lethal Yellowing (16SrIV) Group.</title>
        <authorList>
            <person name="Bao M."/>
        </authorList>
    </citation>
    <scope>NUCLEOTIDE SEQUENCE [LARGE SCALE GENOMIC DNA]</scope>
    <source>
        <strain evidence="12">ACPD</strain>
    </source>
</reference>
<keyword evidence="7 10" id="KW-0067">ATP-binding</keyword>
<keyword evidence="8 10" id="KW-1133">Transmembrane helix</keyword>
<dbReference type="EC" id="2.7.7.85" evidence="10"/>
<keyword evidence="9 10" id="KW-0472">Membrane</keyword>
<dbReference type="PROSITE" id="PS51794">
    <property type="entry name" value="DAC"/>
    <property type="match status" value="1"/>
</dbReference>
<organism evidence="12 13">
    <name type="scientific">Texas Phoenix palm phytoplasma</name>
    <dbReference type="NCBI Taxonomy" id="176709"/>
    <lineage>
        <taxon>Bacteria</taxon>
        <taxon>Bacillati</taxon>
        <taxon>Mycoplasmatota</taxon>
        <taxon>Mollicutes</taxon>
        <taxon>Acholeplasmatales</taxon>
        <taxon>Acholeplasmataceae</taxon>
        <taxon>Candidatus Phytoplasma</taxon>
        <taxon>16SrIV (Coconut lethal yellows group)</taxon>
    </lineage>
</organism>
<dbReference type="PANTHER" id="PTHR34185">
    <property type="entry name" value="DIADENYLATE CYCLASE"/>
    <property type="match status" value="1"/>
</dbReference>
<keyword evidence="2 10" id="KW-1003">Cell membrane</keyword>
<evidence type="ECO:0000256" key="2">
    <source>
        <dbReference type="ARBA" id="ARBA00022475"/>
    </source>
</evidence>
<feature type="transmembrane region" description="Helical" evidence="10">
    <location>
        <begin position="34"/>
        <end position="51"/>
    </location>
</feature>
<keyword evidence="3 10" id="KW-0808">Transferase</keyword>
<dbReference type="EMBL" id="VBRA02000010">
    <property type="protein sequence ID" value="MBP3059539.1"/>
    <property type="molecule type" value="Genomic_DNA"/>
</dbReference>
<evidence type="ECO:0000313" key="13">
    <source>
        <dbReference type="Proteomes" id="UP001192346"/>
    </source>
</evidence>
<evidence type="ECO:0000256" key="1">
    <source>
        <dbReference type="ARBA" id="ARBA00000877"/>
    </source>
</evidence>
<gene>
    <name evidence="10" type="primary">dacA</name>
    <name evidence="12" type="ORF">FEF22_001965</name>
</gene>
<dbReference type="Pfam" id="PF02457">
    <property type="entry name" value="DAC"/>
    <property type="match status" value="1"/>
</dbReference>
<accession>A0ABS5BK22</accession>
<dbReference type="Gene3D" id="3.40.1700.10">
    <property type="entry name" value="DNA integrity scanning protein, DisA, N-terminal domain"/>
    <property type="match status" value="1"/>
</dbReference>
<dbReference type="RefSeq" id="WP_138107881.1">
    <property type="nucleotide sequence ID" value="NZ_VBRA02000010.1"/>
</dbReference>
<dbReference type="PANTHER" id="PTHR34185:SF1">
    <property type="entry name" value="DIADENYLATE CYCLASE"/>
    <property type="match status" value="1"/>
</dbReference>
<evidence type="ECO:0000313" key="12">
    <source>
        <dbReference type="EMBL" id="MBP3059539.1"/>
    </source>
</evidence>
<dbReference type="HAMAP" id="MF_01499">
    <property type="entry name" value="DacA"/>
    <property type="match status" value="1"/>
</dbReference>
<evidence type="ECO:0000256" key="10">
    <source>
        <dbReference type="HAMAP-Rule" id="MF_01499"/>
    </source>
</evidence>
<dbReference type="InterPro" id="IPR014046">
    <property type="entry name" value="C-di-AMP_synthase"/>
</dbReference>
<evidence type="ECO:0000256" key="6">
    <source>
        <dbReference type="ARBA" id="ARBA00022741"/>
    </source>
</evidence>
<name>A0ABS5BK22_9MOLU</name>
<feature type="domain" description="DAC" evidence="11">
    <location>
        <begin position="89"/>
        <end position="247"/>
    </location>
</feature>
<dbReference type="Proteomes" id="UP001192346">
    <property type="component" value="Unassembled WGS sequence"/>
</dbReference>
<evidence type="ECO:0000256" key="5">
    <source>
        <dbReference type="ARBA" id="ARBA00022695"/>
    </source>
</evidence>
<comment type="caution">
    <text evidence="12">The sequence shown here is derived from an EMBL/GenBank/DDBJ whole genome shotgun (WGS) entry which is preliminary data.</text>
</comment>
<comment type="subunit">
    <text evidence="10">Probably a homodimer.</text>
</comment>
<dbReference type="SUPFAM" id="SSF143597">
    <property type="entry name" value="YojJ-like"/>
    <property type="match status" value="1"/>
</dbReference>
<dbReference type="InterPro" id="IPR050338">
    <property type="entry name" value="DisA"/>
</dbReference>
<keyword evidence="6 10" id="KW-0547">Nucleotide-binding</keyword>
<comment type="catalytic activity">
    <reaction evidence="1 10">
        <text>2 ATP = 3',3'-c-di-AMP + 2 diphosphate</text>
        <dbReference type="Rhea" id="RHEA:35655"/>
        <dbReference type="ChEBI" id="CHEBI:30616"/>
        <dbReference type="ChEBI" id="CHEBI:33019"/>
        <dbReference type="ChEBI" id="CHEBI:71500"/>
        <dbReference type="EC" id="2.7.7.85"/>
    </reaction>
</comment>
<keyword evidence="13" id="KW-1185">Reference proteome</keyword>
<keyword evidence="4 10" id="KW-0812">Transmembrane</keyword>
<proteinExistence type="inferred from homology"/>
<keyword evidence="5 10" id="KW-0548">Nucleotidyltransferase</keyword>
<evidence type="ECO:0000256" key="7">
    <source>
        <dbReference type="ARBA" id="ARBA00022840"/>
    </source>
</evidence>
<dbReference type="InterPro" id="IPR036888">
    <property type="entry name" value="DNA_integrity_DisA_N_sf"/>
</dbReference>
<evidence type="ECO:0000256" key="3">
    <source>
        <dbReference type="ARBA" id="ARBA00022679"/>
    </source>
</evidence>
<dbReference type="InterPro" id="IPR034701">
    <property type="entry name" value="CdaA"/>
</dbReference>
<feature type="transmembrane region" description="Helical" evidence="10">
    <location>
        <begin position="6"/>
        <end position="27"/>
    </location>
</feature>
<dbReference type="InterPro" id="IPR003390">
    <property type="entry name" value="DNA_integrity_scan_DisA_N"/>
</dbReference>
<protein>
    <recommendedName>
        <fullName evidence="10">Diadenylate cyclase</fullName>
        <shortName evidence="10">DAC</shortName>
        <ecNumber evidence="10">2.7.7.85</ecNumber>
    </recommendedName>
    <alternativeName>
        <fullName evidence="10">Cyclic-di-AMP synthase</fullName>
        <shortName evidence="10">c-di-AMP synthase</shortName>
    </alternativeName>
</protein>
<comment type="function">
    <text evidence="10">Catalyzes the condensation of 2 ATP molecules into cyclic di-AMP (c-di-AMP), a second messenger used to regulate differing processes in different bacteria.</text>
</comment>
<evidence type="ECO:0000256" key="4">
    <source>
        <dbReference type="ARBA" id="ARBA00022692"/>
    </source>
</evidence>
<evidence type="ECO:0000256" key="8">
    <source>
        <dbReference type="ARBA" id="ARBA00022989"/>
    </source>
</evidence>
<dbReference type="PIRSF" id="PIRSF004793">
    <property type="entry name" value="UCP004793"/>
    <property type="match status" value="1"/>
</dbReference>
<evidence type="ECO:0000256" key="9">
    <source>
        <dbReference type="ARBA" id="ARBA00023136"/>
    </source>
</evidence>
<comment type="caution">
    <text evidence="10">Lacks conserved residue(s) required for the propagation of feature annotation.</text>
</comment>
<feature type="transmembrane region" description="Helical" evidence="10">
    <location>
        <begin position="71"/>
        <end position="91"/>
    </location>
</feature>
<comment type="similarity">
    <text evidence="10">Belongs to the adenylate cyclase family. DacA/CdaA subfamily.</text>
</comment>
<sequence length="258" mass="29954">MLSFSYFVQILLYIIVSFLICYISFCIFFSKYEFIKILYSFFLGILFVYYFKKIFNEKHLNYDIESKLGFPIYNSLLTFILLFPIIIRAPYLRFHFQNFSKLWNRNKTFIMVSKNTQQCILESVLEMSKKKIGALITIEKYNTLEQFAQKSVLIEGNVSKELLLNIFIPNSPLHDGAVIIRGNKILSAGAYFMLSEKQHFEKTTGSRHRAALGISESTDSMTIVVSEETGSMSIALEGIMLKINNKNQIQEYLAMFMV</sequence>